<sequence>MSLPLLVAMVVVGIAAIVLSVHLTGGTRNAVLPDAQAARQRFAVDFPGERTGAVVLSSDRGAAFLELSGERTGIVQAFGGHFLTRIVTPADILRVEPAGSAALQLTLKDYTWRGGRFEFADQGEAWRLAGRLVPSHKHQTRESA</sequence>
<protein>
    <submittedName>
        <fullName evidence="1">Uncharacterized protein</fullName>
    </submittedName>
</protein>
<dbReference type="OrthoDB" id="8445114at2"/>
<dbReference type="KEGG" id="meso:BSQ44_14330"/>
<organism evidence="1 2">
    <name type="scientific">Aquibium oceanicum</name>
    <dbReference type="NCBI Taxonomy" id="1670800"/>
    <lineage>
        <taxon>Bacteria</taxon>
        <taxon>Pseudomonadati</taxon>
        <taxon>Pseudomonadota</taxon>
        <taxon>Alphaproteobacteria</taxon>
        <taxon>Hyphomicrobiales</taxon>
        <taxon>Phyllobacteriaceae</taxon>
        <taxon>Aquibium</taxon>
    </lineage>
</organism>
<gene>
    <name evidence="1" type="ORF">BSQ44_14330</name>
</gene>
<evidence type="ECO:0000313" key="2">
    <source>
        <dbReference type="Proteomes" id="UP000182840"/>
    </source>
</evidence>
<dbReference type="Proteomes" id="UP000182840">
    <property type="component" value="Chromosome"/>
</dbReference>
<proteinExistence type="predicted"/>
<evidence type="ECO:0000313" key="1">
    <source>
        <dbReference type="EMBL" id="APH72402.1"/>
    </source>
</evidence>
<dbReference type="RefSeq" id="WP_072605323.1">
    <property type="nucleotide sequence ID" value="NZ_CP018171.1"/>
</dbReference>
<dbReference type="AlphaFoldDB" id="A0A1L3SSW6"/>
<keyword evidence="2" id="KW-1185">Reference proteome</keyword>
<dbReference type="EMBL" id="CP018171">
    <property type="protein sequence ID" value="APH72402.1"/>
    <property type="molecule type" value="Genomic_DNA"/>
</dbReference>
<dbReference type="STRING" id="1670800.BSQ44_14330"/>
<reference evidence="2" key="1">
    <citation type="submission" date="2016-11" db="EMBL/GenBank/DDBJ databases">
        <title>Mesorhizobium oceanicum sp. nov., isolated from deep seawater in South China Sea.</title>
        <authorList>
            <person name="Fu G.-Y."/>
        </authorList>
    </citation>
    <scope>NUCLEOTIDE SEQUENCE [LARGE SCALE GENOMIC DNA]</scope>
    <source>
        <strain evidence="2">B7</strain>
    </source>
</reference>
<name>A0A1L3SSW6_9HYPH</name>
<accession>A0A1L3SSW6</accession>